<organism evidence="1 2">
    <name type="scientific">Leucobacter komagatae</name>
    <dbReference type="NCBI Taxonomy" id="55969"/>
    <lineage>
        <taxon>Bacteria</taxon>
        <taxon>Bacillati</taxon>
        <taxon>Actinomycetota</taxon>
        <taxon>Actinomycetes</taxon>
        <taxon>Micrococcales</taxon>
        <taxon>Microbacteriaceae</taxon>
        <taxon>Leucobacter</taxon>
    </lineage>
</organism>
<evidence type="ECO:0000313" key="2">
    <source>
        <dbReference type="Proteomes" id="UP000032120"/>
    </source>
</evidence>
<dbReference type="AlphaFoldDB" id="A0A0D0HY47"/>
<sequence>MTFTILASDPTRGLLAAATASRSLAVGAGVPAIRVGVGAAASQAYTNRALRGRLLDALEGGETPASALQRIPEWDGEAEKRQAAVISSDGEAAAHTGATCSAWAGSELGEGFVVAGNLLPGPEVLSAMSAAFLAEADGVVSTEGDSADAGAGDTDGKRAAEAALAAFASRVLAALAAGDAAGGDSRGRQSAALLVGAGERPESGEAPLAIDLRADDHTAPIAELGRLLELAITERRAAAE</sequence>
<evidence type="ECO:0000313" key="1">
    <source>
        <dbReference type="EMBL" id="KIP52491.1"/>
    </source>
</evidence>
<dbReference type="Gene3D" id="3.60.20.10">
    <property type="entry name" value="Glutamine Phosphoribosylpyrophosphate, subunit 1, domain 1"/>
    <property type="match status" value="1"/>
</dbReference>
<name>A0A0D0HY47_9MICO</name>
<protein>
    <recommendedName>
        <fullName evidence="3">Ntn-hydrolase superfamily protein</fullName>
    </recommendedName>
</protein>
<dbReference type="RefSeq" id="WP_042544094.1">
    <property type="nucleotide sequence ID" value="NZ_JXSQ01000010.1"/>
</dbReference>
<dbReference type="InterPro" id="IPR010430">
    <property type="entry name" value="DUF1028"/>
</dbReference>
<dbReference type="OrthoDB" id="9790012at2"/>
<dbReference type="PANTHER" id="PTHR39328:SF1">
    <property type="entry name" value="BLL2871 PROTEIN"/>
    <property type="match status" value="1"/>
</dbReference>
<accession>A0A0D0HY47</accession>
<gene>
    <name evidence="1" type="ORF">SD72_08850</name>
</gene>
<evidence type="ECO:0008006" key="3">
    <source>
        <dbReference type="Google" id="ProtNLM"/>
    </source>
</evidence>
<dbReference type="EMBL" id="JXSQ01000010">
    <property type="protein sequence ID" value="KIP52491.1"/>
    <property type="molecule type" value="Genomic_DNA"/>
</dbReference>
<keyword evidence="2" id="KW-1185">Reference proteome</keyword>
<reference evidence="1 2" key="1">
    <citation type="submission" date="2015-01" db="EMBL/GenBank/DDBJ databases">
        <title>Draft genome sequence of Leucobacter komagatae strain VKM ST2845.</title>
        <authorList>
            <person name="Karlyshev A.V."/>
            <person name="Kudryashova E.B."/>
        </authorList>
    </citation>
    <scope>NUCLEOTIDE SEQUENCE [LARGE SCALE GENOMIC DNA]</scope>
    <source>
        <strain evidence="1 2">VKM ST2845</strain>
    </source>
</reference>
<dbReference type="PANTHER" id="PTHR39328">
    <property type="entry name" value="BLL2871 PROTEIN"/>
    <property type="match status" value="1"/>
</dbReference>
<dbReference type="SUPFAM" id="SSF56235">
    <property type="entry name" value="N-terminal nucleophile aminohydrolases (Ntn hydrolases)"/>
    <property type="match status" value="1"/>
</dbReference>
<dbReference type="InterPro" id="IPR029055">
    <property type="entry name" value="Ntn_hydrolases_N"/>
</dbReference>
<proteinExistence type="predicted"/>
<dbReference type="Pfam" id="PF06267">
    <property type="entry name" value="DUF1028"/>
    <property type="match status" value="1"/>
</dbReference>
<dbReference type="Proteomes" id="UP000032120">
    <property type="component" value="Unassembled WGS sequence"/>
</dbReference>
<comment type="caution">
    <text evidence="1">The sequence shown here is derived from an EMBL/GenBank/DDBJ whole genome shotgun (WGS) entry which is preliminary data.</text>
</comment>